<organism evidence="1 2">
    <name type="scientific">Micromonospora yangpuensis</name>
    <dbReference type="NCBI Taxonomy" id="683228"/>
    <lineage>
        <taxon>Bacteria</taxon>
        <taxon>Bacillati</taxon>
        <taxon>Actinomycetota</taxon>
        <taxon>Actinomycetes</taxon>
        <taxon>Micromonosporales</taxon>
        <taxon>Micromonosporaceae</taxon>
        <taxon>Micromonospora</taxon>
    </lineage>
</organism>
<dbReference type="EMBL" id="FMIA01000002">
    <property type="protein sequence ID" value="SCL64483.1"/>
    <property type="molecule type" value="Genomic_DNA"/>
</dbReference>
<keyword evidence="2" id="KW-1185">Reference proteome</keyword>
<proteinExistence type="predicted"/>
<gene>
    <name evidence="1" type="ORF">GA0070617_5484</name>
</gene>
<protein>
    <submittedName>
        <fullName evidence="1">Uncharacterized protein</fullName>
    </submittedName>
</protein>
<dbReference type="AlphaFoldDB" id="A0A1C6VDQ0"/>
<sequence>MPSAKPRAHSSLGLEVWAVGTHDELIALRSQLAAGGRLVEVGDPHILAGADAGRCRQYIRTQIRSAA</sequence>
<dbReference type="RefSeq" id="WP_091444840.1">
    <property type="nucleotide sequence ID" value="NZ_BMMJ01000007.1"/>
</dbReference>
<dbReference type="OrthoDB" id="3399706at2"/>
<evidence type="ECO:0000313" key="2">
    <source>
        <dbReference type="Proteomes" id="UP000198937"/>
    </source>
</evidence>
<dbReference type="STRING" id="683228.GA0070617_5484"/>
<reference evidence="1 2" key="1">
    <citation type="submission" date="2016-06" db="EMBL/GenBank/DDBJ databases">
        <authorList>
            <person name="Kjaerup R.B."/>
            <person name="Dalgaard T.S."/>
            <person name="Juul-Madsen H.R."/>
        </authorList>
    </citation>
    <scope>NUCLEOTIDE SEQUENCE [LARGE SCALE GENOMIC DNA]</scope>
    <source>
        <strain evidence="1 2">DSM 45577</strain>
    </source>
</reference>
<name>A0A1C6VDQ0_9ACTN</name>
<evidence type="ECO:0000313" key="1">
    <source>
        <dbReference type="EMBL" id="SCL64483.1"/>
    </source>
</evidence>
<dbReference type="Proteomes" id="UP000198937">
    <property type="component" value="Unassembled WGS sequence"/>
</dbReference>
<accession>A0A1C6VDQ0</accession>